<evidence type="ECO:0008006" key="3">
    <source>
        <dbReference type="Google" id="ProtNLM"/>
    </source>
</evidence>
<organism evidence="1 2">
    <name type="scientific">Clostridium drakei</name>
    <dbReference type="NCBI Taxonomy" id="332101"/>
    <lineage>
        <taxon>Bacteria</taxon>
        <taxon>Bacillati</taxon>
        <taxon>Bacillota</taxon>
        <taxon>Clostridia</taxon>
        <taxon>Eubacteriales</taxon>
        <taxon>Clostridiaceae</taxon>
        <taxon>Clostridium</taxon>
    </lineage>
</organism>
<reference evidence="2" key="1">
    <citation type="submission" date="2017-04" db="EMBL/GenBank/DDBJ databases">
        <authorList>
            <person name="Song Y."/>
            <person name="Cho B.-K."/>
        </authorList>
    </citation>
    <scope>NUCLEOTIDE SEQUENCE [LARGE SCALE GENOMIC DNA]</scope>
    <source>
        <strain evidence="2">SL1</strain>
    </source>
</reference>
<sequence>MVKYMNRQGYYDETKTIYGNYGTLFLNDAQVAECTAFQAKAKLNKVEVPMCGTNAKKHKTVGWDGSGTMTLNKVSDRMILLLMDNLRDGIETVCTLISKISDPGNGGTSRVKLSGVKFDELTVADWSSNKLGTESIPFTFEDMEALDTIDPSIVK</sequence>
<dbReference type="Proteomes" id="UP000244910">
    <property type="component" value="Chromosome"/>
</dbReference>
<keyword evidence="2" id="KW-1185">Reference proteome</keyword>
<proteinExistence type="predicted"/>
<dbReference type="Pfam" id="PF09393">
    <property type="entry name" value="DUF2001"/>
    <property type="match status" value="1"/>
</dbReference>
<dbReference type="OrthoDB" id="1697482at2"/>
<evidence type="ECO:0000313" key="2">
    <source>
        <dbReference type="Proteomes" id="UP000244910"/>
    </source>
</evidence>
<dbReference type="InterPro" id="IPR038628">
    <property type="entry name" value="XkdM-like_sf"/>
</dbReference>
<dbReference type="KEGG" id="cdrk:B9W14_05980"/>
<dbReference type="AlphaFoldDB" id="A0A2U8DNN8"/>
<dbReference type="SUPFAM" id="SSF69279">
    <property type="entry name" value="Phage tail proteins"/>
    <property type="match status" value="1"/>
</dbReference>
<name>A0A2U8DNN8_9CLOT</name>
<accession>A0A2U8DNN8</accession>
<dbReference type="InterPro" id="IPR018989">
    <property type="entry name" value="DUF2001"/>
</dbReference>
<protein>
    <recommendedName>
        <fullName evidence="3">Phage portal protein</fullName>
    </recommendedName>
</protein>
<dbReference type="EMBL" id="CP020953">
    <property type="protein sequence ID" value="AWI04061.1"/>
    <property type="molecule type" value="Genomic_DNA"/>
</dbReference>
<gene>
    <name evidence="1" type="ORF">B9W14_05980</name>
</gene>
<evidence type="ECO:0000313" key="1">
    <source>
        <dbReference type="EMBL" id="AWI04061.1"/>
    </source>
</evidence>
<dbReference type="Gene3D" id="2.30.110.40">
    <property type="entry name" value="Phage tail tube protein"/>
    <property type="match status" value="1"/>
</dbReference>